<dbReference type="PANTHER" id="PTHR48086:SF10">
    <property type="entry name" value="AGR155CP"/>
    <property type="match status" value="1"/>
</dbReference>
<keyword evidence="7 10" id="KW-0472">Membrane</keyword>
<feature type="transmembrane region" description="Helical" evidence="10">
    <location>
        <begin position="78"/>
        <end position="100"/>
    </location>
</feature>
<evidence type="ECO:0000256" key="8">
    <source>
        <dbReference type="RuleBase" id="RU362091"/>
    </source>
</evidence>
<keyword evidence="5 10" id="KW-0812">Transmembrane</keyword>
<comment type="similarity">
    <text evidence="2 8">Belongs to the sodium:solute symporter (SSF) (TC 2.A.21) family.</text>
</comment>
<evidence type="ECO:0000256" key="9">
    <source>
        <dbReference type="SAM" id="MobiDB-lite"/>
    </source>
</evidence>
<evidence type="ECO:0000256" key="6">
    <source>
        <dbReference type="ARBA" id="ARBA00022989"/>
    </source>
</evidence>
<sequence>MVTSALALGVTAVTLAAVTALGLLYSRGRVDTVEDYVSARNSIGTGASTATLVASSMGAWILLSPAEAGAAFGGLPAVLGYTIGSAIPLLLLVPVGVRIRRLMPEGHSLTEYALVRFGPRMYAYVLVVSMLYMFVFLAAEMTGIAGALAMLAGVPLWQTAALIGGFVLVYTAYGGLVATIVTDTVQTLVILPLLAVGFAGALFALGGTGEVHADIASANAHLLDPGYAAGVEFGIYVAFAVLGAGMLNQGRWQRVYAAKDDATLRRSLVAAAAMSVPLILLSGLFGVAAAGLGLIGDGNASVAFFVLVAESFPEWVALVVVVLAVLLVASSADTMFNAIASLVTADLARLIDADAATLSRTGRALTVVVAAGAIAIGSQGYSVLSLFLTADLLAAATFIPFIAGLYSSRLTETGALASSLASLAVGVAFFPTLRGPLATIPGLGGALPAPSFMHAFVGATAVSALLTLVAARVADADFDHAGLAREIREIEQPMTDGGRDADEESDANRGATPDADAAASEVNR</sequence>
<evidence type="ECO:0000256" key="2">
    <source>
        <dbReference type="ARBA" id="ARBA00006434"/>
    </source>
</evidence>
<dbReference type="PANTHER" id="PTHR48086">
    <property type="entry name" value="SODIUM/PROLINE SYMPORTER-RELATED"/>
    <property type="match status" value="1"/>
</dbReference>
<gene>
    <name evidence="11" type="ORF">GCM10009020_01910</name>
</gene>
<name>A0AAV3T5Y3_9EURY</name>
<evidence type="ECO:0000256" key="3">
    <source>
        <dbReference type="ARBA" id="ARBA00022448"/>
    </source>
</evidence>
<feature type="transmembrane region" description="Helical" evidence="10">
    <location>
        <begin position="268"/>
        <end position="295"/>
    </location>
</feature>
<comment type="subcellular location">
    <subcellularLocation>
        <location evidence="1">Membrane</location>
        <topology evidence="1">Multi-pass membrane protein</topology>
    </subcellularLocation>
</comment>
<dbReference type="GO" id="GO:0015606">
    <property type="term" value="F:spermidine transmembrane transporter activity"/>
    <property type="evidence" value="ECO:0007669"/>
    <property type="project" value="TreeGrafter"/>
</dbReference>
<dbReference type="InterPro" id="IPR018212">
    <property type="entry name" value="Na/solute_symporter_CS"/>
</dbReference>
<dbReference type="RefSeq" id="WP_343771941.1">
    <property type="nucleotide sequence ID" value="NZ_BAAADV010000001.1"/>
</dbReference>
<feature type="transmembrane region" description="Helical" evidence="10">
    <location>
        <begin position="46"/>
        <end position="66"/>
    </location>
</feature>
<feature type="transmembrane region" description="Helical" evidence="10">
    <location>
        <begin position="387"/>
        <end position="406"/>
    </location>
</feature>
<feature type="transmembrane region" description="Helical" evidence="10">
    <location>
        <begin position="227"/>
        <end position="247"/>
    </location>
</feature>
<dbReference type="InterPro" id="IPR001734">
    <property type="entry name" value="Na/solute_symporter"/>
</dbReference>
<dbReference type="Gene3D" id="1.20.1730.10">
    <property type="entry name" value="Sodium/glucose cotransporter"/>
    <property type="match status" value="1"/>
</dbReference>
<accession>A0AAV3T5Y3</accession>
<feature type="transmembrane region" description="Helical" evidence="10">
    <location>
        <begin position="121"/>
        <end position="154"/>
    </location>
</feature>
<evidence type="ECO:0000256" key="4">
    <source>
        <dbReference type="ARBA" id="ARBA00022475"/>
    </source>
</evidence>
<keyword evidence="4" id="KW-1003">Cell membrane</keyword>
<feature type="transmembrane region" description="Helical" evidence="10">
    <location>
        <begin position="315"/>
        <end position="343"/>
    </location>
</feature>
<dbReference type="PROSITE" id="PS50283">
    <property type="entry name" value="NA_SOLUT_SYMP_3"/>
    <property type="match status" value="1"/>
</dbReference>
<proteinExistence type="inferred from homology"/>
<keyword evidence="12" id="KW-1185">Reference proteome</keyword>
<evidence type="ECO:0000256" key="10">
    <source>
        <dbReference type="SAM" id="Phobius"/>
    </source>
</evidence>
<feature type="transmembrane region" description="Helical" evidence="10">
    <location>
        <begin position="413"/>
        <end position="432"/>
    </location>
</feature>
<feature type="transmembrane region" description="Helical" evidence="10">
    <location>
        <begin position="188"/>
        <end position="207"/>
    </location>
</feature>
<dbReference type="PROSITE" id="PS00456">
    <property type="entry name" value="NA_SOLUT_SYMP_1"/>
    <property type="match status" value="1"/>
</dbReference>
<comment type="caution">
    <text evidence="11">The sequence shown here is derived from an EMBL/GenBank/DDBJ whole genome shotgun (WGS) entry which is preliminary data.</text>
</comment>
<feature type="transmembrane region" description="Helical" evidence="10">
    <location>
        <begin position="160"/>
        <end position="181"/>
    </location>
</feature>
<dbReference type="GO" id="GO:0005886">
    <property type="term" value="C:plasma membrane"/>
    <property type="evidence" value="ECO:0007669"/>
    <property type="project" value="TreeGrafter"/>
</dbReference>
<evidence type="ECO:0000313" key="11">
    <source>
        <dbReference type="EMBL" id="GAA0661357.1"/>
    </source>
</evidence>
<organism evidence="11 12">
    <name type="scientific">Natronoarchaeum mannanilyticum</name>
    <dbReference type="NCBI Taxonomy" id="926360"/>
    <lineage>
        <taxon>Archaea</taxon>
        <taxon>Methanobacteriati</taxon>
        <taxon>Methanobacteriota</taxon>
        <taxon>Stenosarchaea group</taxon>
        <taxon>Halobacteria</taxon>
        <taxon>Halobacteriales</taxon>
        <taxon>Natronoarchaeaceae</taxon>
    </lineage>
</organism>
<dbReference type="InterPro" id="IPR050277">
    <property type="entry name" value="Sodium:Solute_Symporter"/>
</dbReference>
<dbReference type="AlphaFoldDB" id="A0AAV3T5Y3"/>
<evidence type="ECO:0000313" key="12">
    <source>
        <dbReference type="Proteomes" id="UP001500420"/>
    </source>
</evidence>
<dbReference type="GO" id="GO:0046942">
    <property type="term" value="P:carboxylic acid transport"/>
    <property type="evidence" value="ECO:0007669"/>
    <property type="project" value="UniProtKB-ARBA"/>
</dbReference>
<dbReference type="EMBL" id="BAAADV010000001">
    <property type="protein sequence ID" value="GAA0661357.1"/>
    <property type="molecule type" value="Genomic_DNA"/>
</dbReference>
<feature type="transmembrane region" description="Helical" evidence="10">
    <location>
        <begin position="6"/>
        <end position="25"/>
    </location>
</feature>
<evidence type="ECO:0000256" key="1">
    <source>
        <dbReference type="ARBA" id="ARBA00004141"/>
    </source>
</evidence>
<evidence type="ECO:0000256" key="7">
    <source>
        <dbReference type="ARBA" id="ARBA00023136"/>
    </source>
</evidence>
<evidence type="ECO:0000256" key="5">
    <source>
        <dbReference type="ARBA" id="ARBA00022692"/>
    </source>
</evidence>
<keyword evidence="6 10" id="KW-1133">Transmembrane helix</keyword>
<feature type="region of interest" description="Disordered" evidence="9">
    <location>
        <begin position="489"/>
        <end position="524"/>
    </location>
</feature>
<keyword evidence="3" id="KW-0813">Transport</keyword>
<feature type="transmembrane region" description="Helical" evidence="10">
    <location>
        <begin position="364"/>
        <end position="381"/>
    </location>
</feature>
<feature type="transmembrane region" description="Helical" evidence="10">
    <location>
        <begin position="452"/>
        <end position="471"/>
    </location>
</feature>
<dbReference type="Proteomes" id="UP001500420">
    <property type="component" value="Unassembled WGS sequence"/>
</dbReference>
<dbReference type="InterPro" id="IPR038377">
    <property type="entry name" value="Na/Glc_symporter_sf"/>
</dbReference>
<dbReference type="Pfam" id="PF00474">
    <property type="entry name" value="SSF"/>
    <property type="match status" value="1"/>
</dbReference>
<protein>
    <recommendedName>
        <fullName evidence="13">Na+/proline symporter</fullName>
    </recommendedName>
</protein>
<reference evidence="11 12" key="1">
    <citation type="journal article" date="2019" name="Int. J. Syst. Evol. Microbiol.">
        <title>The Global Catalogue of Microorganisms (GCM) 10K type strain sequencing project: providing services to taxonomists for standard genome sequencing and annotation.</title>
        <authorList>
            <consortium name="The Broad Institute Genomics Platform"/>
            <consortium name="The Broad Institute Genome Sequencing Center for Infectious Disease"/>
            <person name="Wu L."/>
            <person name="Ma J."/>
        </authorList>
    </citation>
    <scope>NUCLEOTIDE SEQUENCE [LARGE SCALE GENOMIC DNA]</scope>
    <source>
        <strain evidence="11 12">JCM 16328</strain>
    </source>
</reference>
<evidence type="ECO:0008006" key="13">
    <source>
        <dbReference type="Google" id="ProtNLM"/>
    </source>
</evidence>